<evidence type="ECO:0000256" key="9">
    <source>
        <dbReference type="ARBA" id="ARBA00023034"/>
    </source>
</evidence>
<reference evidence="13" key="1">
    <citation type="submission" date="2013-05" db="EMBL/GenBank/DDBJ databases">
        <authorList>
            <person name="Yim A.K.Y."/>
            <person name="Chan T.F."/>
            <person name="Ji K.M."/>
            <person name="Liu X.Y."/>
            <person name="Zhou J.W."/>
            <person name="Li R.Q."/>
            <person name="Yang K.Y."/>
            <person name="Li J."/>
            <person name="Li M."/>
            <person name="Law P.T.W."/>
            <person name="Wu Y.L."/>
            <person name="Cai Z.L."/>
            <person name="Qin H."/>
            <person name="Bao Y."/>
            <person name="Leung R.K.K."/>
            <person name="Ng P.K.S."/>
            <person name="Zou J."/>
            <person name="Zhong X.J."/>
            <person name="Ran P.X."/>
            <person name="Zhong N.S."/>
            <person name="Liu Z.G."/>
            <person name="Tsui S.K.W."/>
        </authorList>
    </citation>
    <scope>NUCLEOTIDE SEQUENCE</scope>
    <source>
        <strain evidence="13">Derf</strain>
        <tissue evidence="13">Whole organism</tissue>
    </source>
</reference>
<evidence type="ECO:0000256" key="7">
    <source>
        <dbReference type="ARBA" id="ARBA00022490"/>
    </source>
</evidence>
<evidence type="ECO:0000256" key="4">
    <source>
        <dbReference type="ARBA" id="ARBA00008856"/>
    </source>
</evidence>
<evidence type="ECO:0000256" key="1">
    <source>
        <dbReference type="ARBA" id="ARBA00004222"/>
    </source>
</evidence>
<dbReference type="GO" id="GO:0005794">
    <property type="term" value="C:Golgi apparatus"/>
    <property type="evidence" value="ECO:0007669"/>
    <property type="project" value="UniProtKB-SubCell"/>
</dbReference>
<evidence type="ECO:0000256" key="5">
    <source>
        <dbReference type="ARBA" id="ARBA00015817"/>
    </source>
</evidence>
<dbReference type="PANTHER" id="PTHR21422:SF9">
    <property type="entry name" value="RAB3 GTPASE-ACTIVATING PROTEIN CATALYTIC SUBUNIT"/>
    <property type="match status" value="1"/>
</dbReference>
<gene>
    <name evidence="13" type="primary">RAB3GAP1</name>
    <name evidence="13" type="ORF">DERF_015995</name>
</gene>
<dbReference type="AlphaFoldDB" id="A0A922HKY4"/>
<evidence type="ECO:0000313" key="14">
    <source>
        <dbReference type="Proteomes" id="UP000790347"/>
    </source>
</evidence>
<comment type="caution">
    <text evidence="13">The sequence shown here is derived from an EMBL/GenBank/DDBJ whole genome shotgun (WGS) entry which is preliminary data.</text>
</comment>
<evidence type="ECO:0000256" key="2">
    <source>
        <dbReference type="ARBA" id="ARBA00004240"/>
    </source>
</evidence>
<feature type="compositionally biased region" description="Basic and acidic residues" evidence="10">
    <location>
        <begin position="520"/>
        <end position="531"/>
    </location>
</feature>
<evidence type="ECO:0000259" key="12">
    <source>
        <dbReference type="Pfam" id="PF19533"/>
    </source>
</evidence>
<comment type="subcellular location">
    <subcellularLocation>
        <location evidence="3">Cytoplasm</location>
    </subcellularLocation>
    <subcellularLocation>
        <location evidence="2">Endoplasmic reticulum</location>
    </subcellularLocation>
    <subcellularLocation>
        <location evidence="1">Golgi apparatus</location>
        <location evidence="1">cis-Golgi network</location>
    </subcellularLocation>
</comment>
<organism evidence="13 14">
    <name type="scientific">Dermatophagoides farinae</name>
    <name type="common">American house dust mite</name>
    <dbReference type="NCBI Taxonomy" id="6954"/>
    <lineage>
        <taxon>Eukaryota</taxon>
        <taxon>Metazoa</taxon>
        <taxon>Ecdysozoa</taxon>
        <taxon>Arthropoda</taxon>
        <taxon>Chelicerata</taxon>
        <taxon>Arachnida</taxon>
        <taxon>Acari</taxon>
        <taxon>Acariformes</taxon>
        <taxon>Sarcoptiformes</taxon>
        <taxon>Astigmata</taxon>
        <taxon>Psoroptidia</taxon>
        <taxon>Analgoidea</taxon>
        <taxon>Pyroglyphidae</taxon>
        <taxon>Dermatophagoidinae</taxon>
        <taxon>Dermatophagoides</taxon>
    </lineage>
</organism>
<dbReference type="Pfam" id="PF13890">
    <property type="entry name" value="Rab3-GTPase_cat"/>
    <property type="match status" value="1"/>
</dbReference>
<evidence type="ECO:0000259" key="11">
    <source>
        <dbReference type="Pfam" id="PF13890"/>
    </source>
</evidence>
<dbReference type="GO" id="GO:0005783">
    <property type="term" value="C:endoplasmic reticulum"/>
    <property type="evidence" value="ECO:0007669"/>
    <property type="project" value="UniProtKB-SubCell"/>
</dbReference>
<keyword evidence="9" id="KW-0333">Golgi apparatus</keyword>
<protein>
    <recommendedName>
        <fullName evidence="5">Rab3 GTPase-activating protein catalytic subunit</fullName>
    </recommendedName>
</protein>
<feature type="region of interest" description="Disordered" evidence="10">
    <location>
        <begin position="516"/>
        <end position="542"/>
    </location>
</feature>
<dbReference type="Proteomes" id="UP000790347">
    <property type="component" value="Unassembled WGS sequence"/>
</dbReference>
<evidence type="ECO:0000256" key="3">
    <source>
        <dbReference type="ARBA" id="ARBA00004496"/>
    </source>
</evidence>
<proteinExistence type="inferred from homology"/>
<evidence type="ECO:0000256" key="8">
    <source>
        <dbReference type="ARBA" id="ARBA00022824"/>
    </source>
</evidence>
<dbReference type="InterPro" id="IPR026147">
    <property type="entry name" value="Rab3GAP1_conserved"/>
</dbReference>
<dbReference type="PANTHER" id="PTHR21422">
    <property type="entry name" value="RAB3 GTPASE-ACTIVATING PROTEIN CATALYTIC SUBUNIT"/>
    <property type="match status" value="1"/>
</dbReference>
<keyword evidence="14" id="KW-1185">Reference proteome</keyword>
<keyword evidence="7" id="KW-0963">Cytoplasm</keyword>
<accession>A0A922HKY4</accession>
<dbReference type="Pfam" id="PF19533">
    <property type="entry name" value="Rab3-GAP_cat_C"/>
    <property type="match status" value="1"/>
</dbReference>
<comment type="similarity">
    <text evidence="4">Belongs to the Rab3-GAP catalytic subunit family.</text>
</comment>
<dbReference type="InterPro" id="IPR045698">
    <property type="entry name" value="Rab3GAP1_C"/>
</dbReference>
<feature type="region of interest" description="Disordered" evidence="10">
    <location>
        <begin position="1003"/>
        <end position="1035"/>
    </location>
</feature>
<evidence type="ECO:0000256" key="6">
    <source>
        <dbReference type="ARBA" id="ARBA00022468"/>
    </source>
</evidence>
<dbReference type="InterPro" id="IPR045700">
    <property type="entry name" value="Rab3GAP1"/>
</dbReference>
<dbReference type="EMBL" id="ASGP02000009">
    <property type="protein sequence ID" value="KAH9491263.1"/>
    <property type="molecule type" value="Genomic_DNA"/>
</dbReference>
<feature type="domain" description="Rab3GAP catalytic subunit conserved" evidence="11">
    <location>
        <begin position="675"/>
        <end position="815"/>
    </location>
</feature>
<keyword evidence="6" id="KW-0343">GTPase activation</keyword>
<evidence type="ECO:0000256" key="10">
    <source>
        <dbReference type="SAM" id="MobiDB-lite"/>
    </source>
</evidence>
<dbReference type="GO" id="GO:0005096">
    <property type="term" value="F:GTPase activator activity"/>
    <property type="evidence" value="ECO:0007669"/>
    <property type="project" value="UniProtKB-KW"/>
</dbReference>
<feature type="domain" description="Rab3GAP catalytic subunit C-terminal" evidence="12">
    <location>
        <begin position="990"/>
        <end position="1086"/>
    </location>
</feature>
<sequence length="1087" mass="125860">MDEDDHEAFVYNVAVLDHDLDMTTMKCDEEIFEINDFSTSSDWERFIADIEEILTHWNLTNSVDNSSLDSIHTPSSPTPQLPITKIATSKLLSDPHRWQQRQESIKYRKVAFSLQFFQFKKDPLPTPSVSIGLPEHCPQSNRNQSNQSWRDMSSIENDWPVTGHPLVRYYGLSQFLLIIPLNGETISTEDRARQLLGSASIALHNLDCEIPFFCQISTSNRRLFMGVGHQPNGFRTYFDIIQFPDIPPSYRYFNELMVLFKKKLYSSFSYHSNVITPKDESVDEYRSSSSNDPTVRVSIRFTYLLNRWPTEYLLFNPSMDVHNLFVRQFSYFGTSRNNSKAHEQIMANFANLYGDPLTQWQLATTWPSVAEELITDNAYHSDLQPRNAPRWSLRSLFTEDSKNSQLYCRHVELFRIFIQLGNRSPNNPLLNLLLRNTDNHQQQKDEQETQDIRQALDRLSTPIHSSAQSSLLKTTNTLLVTSQLLSNLMSLAAGTGSRQIPSEYIEAFVENLFDDDDDEKPVKNTDIKSNDDDNEDDQLGKLKSAPRDSLSWRLANLVVNIYGQTRQPFNLAQLWKFFLQKLRTHWRSGRLLPHLDENTTDNIDHGSCLFHQKLQMFNSCIRQKIKREHQLDSNVKLAEDSDEEFFDAQDEEPEMNENQTAEGQFYPLKDVKGQPMYLLSYPNRPIQVPQTQDPAPMTEDVLARQVTHLAQIDDARMKIRLQSAGLLSDMEAFKAANPGCQFEDFIRWHSPRDWIQQSSSDSNDETSDTFGLSRRMRESNTWNDLWELARPCPVRRQKRLFNYTKEAEEILQYFETISLANLVHYLSPIVCKSIILQLLQYRKEILHFIRSNNRGDSNIDFLSIDMVSIEHLFTIGDYERLIDVQLIELEFAMLKFYSLLHKFFHSYETFFHRQKKSFADLFRDQQSTTTTITTTVAKKQPIARISKLKNIGQTMGEIKGSDFIQFILELISEPEKEFTNTDMIAQLIVQIFADSDRFQYEQSTSVGDRIPTATTTTTNESSSDNDKMMKPITSGSLPPPTGKEFIIRATGISRPAPYSRPSSHRMYCFLANDFRIASAFTEDIAYF</sequence>
<evidence type="ECO:0000313" key="13">
    <source>
        <dbReference type="EMBL" id="KAH9491263.1"/>
    </source>
</evidence>
<reference evidence="13" key="2">
    <citation type="journal article" date="2022" name="Res Sq">
        <title>Comparative Genomics Reveals Insights into the Divergent Evolution of Astigmatic Mites and Household Pest Adaptations.</title>
        <authorList>
            <person name="Xiong Q."/>
            <person name="Wan A.T.-Y."/>
            <person name="Liu X.-Y."/>
            <person name="Fung C.S.-H."/>
            <person name="Xiao X."/>
            <person name="Malainual N."/>
            <person name="Hou J."/>
            <person name="Wang L."/>
            <person name="Wang M."/>
            <person name="Yang K."/>
            <person name="Cui Y."/>
            <person name="Leung E."/>
            <person name="Nong W."/>
            <person name="Shin S.-K."/>
            <person name="Au S."/>
            <person name="Jeong K.Y."/>
            <person name="Chew F.T."/>
            <person name="Hui J."/>
            <person name="Leung T.F."/>
            <person name="Tungtrongchitr A."/>
            <person name="Zhong N."/>
            <person name="Liu Z."/>
            <person name="Tsui S."/>
        </authorList>
    </citation>
    <scope>NUCLEOTIDE SEQUENCE</scope>
    <source>
        <strain evidence="13">Derf</strain>
        <tissue evidence="13">Whole organism</tissue>
    </source>
</reference>
<keyword evidence="8" id="KW-0256">Endoplasmic reticulum</keyword>
<name>A0A922HKY4_DERFA</name>